<dbReference type="AlphaFoldDB" id="A0A6G9Y4Z2"/>
<dbReference type="EMBL" id="CP046172">
    <property type="protein sequence ID" value="QIS08170.1"/>
    <property type="molecule type" value="Genomic_DNA"/>
</dbReference>
<organism evidence="1 2">
    <name type="scientific">Nocardia arthritidis</name>
    <dbReference type="NCBI Taxonomy" id="228602"/>
    <lineage>
        <taxon>Bacteria</taxon>
        <taxon>Bacillati</taxon>
        <taxon>Actinomycetota</taxon>
        <taxon>Actinomycetes</taxon>
        <taxon>Mycobacteriales</taxon>
        <taxon>Nocardiaceae</taxon>
        <taxon>Nocardia</taxon>
    </lineage>
</organism>
<dbReference type="KEGG" id="nah:F5544_01225"/>
<reference evidence="1 2" key="1">
    <citation type="journal article" date="2019" name="ACS Chem. Biol.">
        <title>Identification and Mobilization of a Cryptic Antibiotic Biosynthesis Gene Locus from a Human-Pathogenic Nocardia Isolate.</title>
        <authorList>
            <person name="Herisse M."/>
            <person name="Ishida K."/>
            <person name="Porter J.L."/>
            <person name="Howden B."/>
            <person name="Hertweck C."/>
            <person name="Stinear T.P."/>
            <person name="Pidot S.J."/>
        </authorList>
    </citation>
    <scope>NUCLEOTIDE SEQUENCE [LARGE SCALE GENOMIC DNA]</scope>
    <source>
        <strain evidence="1 2">AUSMDU00012717</strain>
    </source>
</reference>
<sequence length="85" mass="9628">MTSRDIRPRWLRQRNTYERRRVLGAIVLIWILIGLVAAAQRNYLDHPTMTCPTIGTIAVNIVAGPLNYLGVNPHITDCHLPQPSQ</sequence>
<protein>
    <submittedName>
        <fullName evidence="1">Uncharacterized protein</fullName>
    </submittedName>
</protein>
<keyword evidence="2" id="KW-1185">Reference proteome</keyword>
<accession>A0A6G9Y4Z2</accession>
<name>A0A6G9Y4Z2_9NOCA</name>
<evidence type="ECO:0000313" key="2">
    <source>
        <dbReference type="Proteomes" id="UP000503540"/>
    </source>
</evidence>
<dbReference type="Proteomes" id="UP000503540">
    <property type="component" value="Chromosome"/>
</dbReference>
<gene>
    <name evidence="1" type="ORF">F5544_01225</name>
</gene>
<proteinExistence type="predicted"/>
<evidence type="ECO:0000313" key="1">
    <source>
        <dbReference type="EMBL" id="QIS08170.1"/>
    </source>
</evidence>
<dbReference type="RefSeq" id="WP_238847036.1">
    <property type="nucleotide sequence ID" value="NZ_CP046172.1"/>
</dbReference>